<name>A0ABN7WFG3_GIGMA</name>
<accession>A0ABN7WFG3</accession>
<comment type="caution">
    <text evidence="4">The sequence shown here is derived from an EMBL/GenBank/DDBJ whole genome shotgun (WGS) entry which is preliminary data.</text>
</comment>
<dbReference type="PROSITE" id="PS50966">
    <property type="entry name" value="ZF_SWIM"/>
    <property type="match status" value="1"/>
</dbReference>
<dbReference type="PANTHER" id="PTHR35385">
    <property type="entry name" value="PROTEIN B, PUTATIVE-RELATED-RELATED"/>
    <property type="match status" value="1"/>
</dbReference>
<dbReference type="Proteomes" id="UP000789901">
    <property type="component" value="Unassembled WGS sequence"/>
</dbReference>
<dbReference type="InterPro" id="IPR007527">
    <property type="entry name" value="Znf_SWIM"/>
</dbReference>
<feature type="domain" description="SWIM-type" evidence="3">
    <location>
        <begin position="581"/>
        <end position="612"/>
    </location>
</feature>
<evidence type="ECO:0000313" key="5">
    <source>
        <dbReference type="Proteomes" id="UP000789901"/>
    </source>
</evidence>
<dbReference type="EMBL" id="CAJVQB010041977">
    <property type="protein sequence ID" value="CAG8830006.1"/>
    <property type="molecule type" value="Genomic_DNA"/>
</dbReference>
<organism evidence="4 5">
    <name type="scientific">Gigaspora margarita</name>
    <dbReference type="NCBI Taxonomy" id="4874"/>
    <lineage>
        <taxon>Eukaryota</taxon>
        <taxon>Fungi</taxon>
        <taxon>Fungi incertae sedis</taxon>
        <taxon>Mucoromycota</taxon>
        <taxon>Glomeromycotina</taxon>
        <taxon>Glomeromycetes</taxon>
        <taxon>Diversisporales</taxon>
        <taxon>Gigasporaceae</taxon>
        <taxon>Gigaspora</taxon>
    </lineage>
</organism>
<proteinExistence type="predicted"/>
<dbReference type="PANTHER" id="PTHR35385:SF2">
    <property type="entry name" value="PROTEIN B, PUTATIVE-RELATED"/>
    <property type="match status" value="1"/>
</dbReference>
<keyword evidence="1" id="KW-0862">Zinc</keyword>
<evidence type="ECO:0000313" key="4">
    <source>
        <dbReference type="EMBL" id="CAG8830006.1"/>
    </source>
</evidence>
<gene>
    <name evidence="4" type="ORF">GMARGA_LOCUS30166</name>
</gene>
<evidence type="ECO:0000256" key="1">
    <source>
        <dbReference type="PROSITE-ProRule" id="PRU00325"/>
    </source>
</evidence>
<feature type="compositionally biased region" description="Basic residues" evidence="2">
    <location>
        <begin position="802"/>
        <end position="813"/>
    </location>
</feature>
<reference evidence="4 5" key="1">
    <citation type="submission" date="2021-06" db="EMBL/GenBank/DDBJ databases">
        <authorList>
            <person name="Kallberg Y."/>
            <person name="Tangrot J."/>
            <person name="Rosling A."/>
        </authorList>
    </citation>
    <scope>NUCLEOTIDE SEQUENCE [LARGE SCALE GENOMIC DNA]</scope>
    <source>
        <strain evidence="4 5">120-4 pot B 10/14</strain>
    </source>
</reference>
<keyword evidence="1" id="KW-0479">Metal-binding</keyword>
<evidence type="ECO:0000259" key="3">
    <source>
        <dbReference type="PROSITE" id="PS50966"/>
    </source>
</evidence>
<sequence>MELSNEETPSNIIVPLPKYVTNILPPTYDYIISDFHQLPDFVTAEEFIIHQFELNLFINANDIDKAQQWFFEFEELSKTTMPESKGFQIKGTKVIFRELRHCIHSEKVKKKQGNPNLKNPHSLRARNTECMAMIHLRLERWRLQTTHPLEVNIKFIHNHVINSAKSLSFRRVSEKVHNKYLELFASGHSPATALYTYEDSLYLHADNNQELMQLLADRAQNPDYGYVLNLFKKYRDEHLGGRNGASMFQRLKEEVDNYNNSAKGRALLQEYNSQSQKAFILCVATNLMLRVHEKICQAGEICYVDASASFEPLNTSVTLFYTSCIVGALPLGLIITSDESEVTLERGMRLLKELFPKHAFSGRGPSIGPIVFLTDDSYAERNALANCWPQSKQLLCIFHVLQAFWRWLHNSRHNIDKVHRRFIMENMKKILYARTQVEMLEYYHELKANYYHIYPQLQRHFELLWKRRQLWAVSFRSGLLLRGNNTNNYIERSFGLLKDIIFARTQAYNIVQVFQFIITSMEQFYERRLLEIAHSHSGHLEIARRFLCCGWDAINAAEIQRSDIENEYLVPSEKKSTNLSYIVNVEMWTCTCFVGLSGAPCKHQGAVAAKYHISSLNFLQSLTPKDRANFAYIARGVMIDDRSFYASLRDHTNNNQLNQQEYNIDRILNNQVINKVQESKKSNVDQTIATEVEDLESDVDQITTMERNTAFIEPFLKTVKHDYENCGPQFQTAIEKLAERYNAAKAKSIPALTSFIYNIDRSVDPLTRVKSGAKIRTQVESVKRRKKAVCDKENIDHHVMPARKKRTSGKKAHSLIQNTNNDQLN</sequence>
<evidence type="ECO:0000256" key="2">
    <source>
        <dbReference type="SAM" id="MobiDB-lite"/>
    </source>
</evidence>
<feature type="compositionally biased region" description="Polar residues" evidence="2">
    <location>
        <begin position="815"/>
        <end position="825"/>
    </location>
</feature>
<dbReference type="Pfam" id="PF04434">
    <property type="entry name" value="SWIM"/>
    <property type="match status" value="1"/>
</dbReference>
<keyword evidence="1" id="KW-0863">Zinc-finger</keyword>
<feature type="region of interest" description="Disordered" evidence="2">
    <location>
        <begin position="802"/>
        <end position="825"/>
    </location>
</feature>
<protein>
    <submittedName>
        <fullName evidence="4">3464_t:CDS:1</fullName>
    </submittedName>
</protein>
<keyword evidence="5" id="KW-1185">Reference proteome</keyword>